<reference evidence="15" key="1">
    <citation type="submission" date="2021-01" db="EMBL/GenBank/DDBJ databases">
        <title>Genomic Encyclopedia of Type Strains, Phase IV (KMG-IV): sequencing the most valuable type-strain genomes for metagenomic binning, comparative biology and taxonomic classification.</title>
        <authorList>
            <person name="Goeker M."/>
        </authorList>
    </citation>
    <scope>NUCLEOTIDE SEQUENCE</scope>
    <source>
        <strain evidence="15">DSM 25523</strain>
    </source>
</reference>
<dbReference type="PANTHER" id="PTHR11070:SF2">
    <property type="entry name" value="ATP-DEPENDENT DNA HELICASE SRS2"/>
    <property type="match status" value="1"/>
</dbReference>
<comment type="catalytic activity">
    <reaction evidence="8">
        <text>Couples ATP hydrolysis with the unwinding of duplex DNA by translocating in the 3'-5' direction.</text>
        <dbReference type="EC" id="5.6.2.4"/>
    </reaction>
</comment>
<dbReference type="SUPFAM" id="SSF52540">
    <property type="entry name" value="P-loop containing nucleoside triphosphate hydrolases"/>
    <property type="match status" value="1"/>
</dbReference>
<dbReference type="InterPro" id="IPR014017">
    <property type="entry name" value="DNA_helicase_UvrD-like_C"/>
</dbReference>
<feature type="domain" description="UvrD-like helicase ATP-binding" evidence="13">
    <location>
        <begin position="143"/>
        <end position="426"/>
    </location>
</feature>
<comment type="similarity">
    <text evidence="1">Belongs to the helicase family. UvrD subfamily.</text>
</comment>
<keyword evidence="4 11" id="KW-0347">Helicase</keyword>
<evidence type="ECO:0000256" key="10">
    <source>
        <dbReference type="ARBA" id="ARBA00048988"/>
    </source>
</evidence>
<keyword evidence="5 11" id="KW-0067">ATP-binding</keyword>
<evidence type="ECO:0000313" key="15">
    <source>
        <dbReference type="EMBL" id="MBM7590940.1"/>
    </source>
</evidence>
<organism evidence="15 16">
    <name type="scientific">Brevibacillus fulvus</name>
    <dbReference type="NCBI Taxonomy" id="1125967"/>
    <lineage>
        <taxon>Bacteria</taxon>
        <taxon>Bacillati</taxon>
        <taxon>Bacillota</taxon>
        <taxon>Bacilli</taxon>
        <taxon>Bacillales</taxon>
        <taxon>Paenibacillaceae</taxon>
        <taxon>Brevibacillus</taxon>
    </lineage>
</organism>
<evidence type="ECO:0000256" key="5">
    <source>
        <dbReference type="ARBA" id="ARBA00022840"/>
    </source>
</evidence>
<evidence type="ECO:0000259" key="13">
    <source>
        <dbReference type="PROSITE" id="PS51198"/>
    </source>
</evidence>
<dbReference type="Pfam" id="PF13361">
    <property type="entry name" value="UvrD_C"/>
    <property type="match status" value="1"/>
</dbReference>
<dbReference type="InterPro" id="IPR014016">
    <property type="entry name" value="UvrD-like_ATP-bd"/>
</dbReference>
<dbReference type="Proteomes" id="UP000717624">
    <property type="component" value="Unassembled WGS sequence"/>
</dbReference>
<evidence type="ECO:0000256" key="8">
    <source>
        <dbReference type="ARBA" id="ARBA00034617"/>
    </source>
</evidence>
<keyword evidence="6" id="KW-0238">DNA-binding</keyword>
<name>A0A939BPV9_9BACL</name>
<evidence type="ECO:0000256" key="3">
    <source>
        <dbReference type="ARBA" id="ARBA00022801"/>
    </source>
</evidence>
<evidence type="ECO:0000256" key="1">
    <source>
        <dbReference type="ARBA" id="ARBA00009922"/>
    </source>
</evidence>
<comment type="caution">
    <text evidence="15">The sequence shown here is derived from an EMBL/GenBank/DDBJ whole genome shotgun (WGS) entry which is preliminary data.</text>
</comment>
<evidence type="ECO:0000256" key="11">
    <source>
        <dbReference type="PROSITE-ProRule" id="PRU00560"/>
    </source>
</evidence>
<dbReference type="CDD" id="cd17932">
    <property type="entry name" value="DEXQc_UvrD"/>
    <property type="match status" value="1"/>
</dbReference>
<dbReference type="GO" id="GO:0005524">
    <property type="term" value="F:ATP binding"/>
    <property type="evidence" value="ECO:0007669"/>
    <property type="project" value="UniProtKB-UniRule"/>
</dbReference>
<dbReference type="GO" id="GO:0000725">
    <property type="term" value="P:recombinational repair"/>
    <property type="evidence" value="ECO:0007669"/>
    <property type="project" value="TreeGrafter"/>
</dbReference>
<dbReference type="PROSITE" id="PS51217">
    <property type="entry name" value="UVRD_HELICASE_CTER"/>
    <property type="match status" value="1"/>
</dbReference>
<feature type="binding site" evidence="11">
    <location>
        <begin position="164"/>
        <end position="171"/>
    </location>
    <ligand>
        <name>ATP</name>
        <dbReference type="ChEBI" id="CHEBI:30616"/>
    </ligand>
</feature>
<keyword evidence="3 11" id="KW-0378">Hydrolase</keyword>
<feature type="region of interest" description="Disordered" evidence="12">
    <location>
        <begin position="99"/>
        <end position="122"/>
    </location>
</feature>
<dbReference type="Gene3D" id="1.10.486.10">
    <property type="entry name" value="PCRA, domain 4"/>
    <property type="match status" value="1"/>
</dbReference>
<dbReference type="EMBL" id="JAFBEB010000008">
    <property type="protein sequence ID" value="MBM7590940.1"/>
    <property type="molecule type" value="Genomic_DNA"/>
</dbReference>
<dbReference type="GO" id="GO:0005829">
    <property type="term" value="C:cytosol"/>
    <property type="evidence" value="ECO:0007669"/>
    <property type="project" value="TreeGrafter"/>
</dbReference>
<sequence length="771" mass="88333">MKFALLDDELIFLQESTYSRIPSWRMRAVRGDLRCPGCGAALRLVAGISFEPLFSHTAEPCPLQGLEQPPEHLLVHRSGEETAATVAALPASDQRTFGSYRLPTGKPIGNTAGSGERPKSEAAFRKKLRPRHAIPHLAERPPDPLHPEQKRAVLSTEGPLLILAGAGSGKTRVMSARAAHLVQDKGVDPRSIMIVTFTAKAAEEMKRRLSNQLTAQQTSRLICGTFHSIFYRMLLFHQPERWQQERLLKFDWQKRRLLQESGQLHDAELAGRKDAEIDGALGVISRWKNAFITPDALEQLDCANEEEKLAKQLYPVYETAKQAYRYFDFDDMLLGCYQLLQSEPAILARYQERIHYVMIDEFQDINRLQYETVRMLAAPQNNLCVIGDDDQSIYAFRGSDPRFILGFTKDYPAAQTITLEVNYRSHASIVGLGYSLIGNNRIRWKKEFKTYHQEEGESYLFYPEDEEEQAARIVDEIRQQLAEGASPGQFAVLFRTYESTRPIIEQFIQAALPFQFTHEQELFYDKQVVKWALGYLRLALDPDDSSALREILSTLYISHEQWNAIRSQAILDDCSLLEVLPKLPNWKSYQRQHLQKVVEILRALPTCSPRQALELVYEDGKLRDYVRKRMKESHSASQTSWQDDLQQLLTAAKRHDSLPQFLAHLADMNHQAKTLRKQYAAASEAIQVLSIHRAKGLEFDTVFLLDLVEGALPHEYALDELRKQQSHALEEERRLLYVAITRAKRKLCIGIPLERFGRKTKVSRFIAEMEK</sequence>
<dbReference type="Gene3D" id="1.10.10.160">
    <property type="match status" value="1"/>
</dbReference>
<dbReference type="InterPro" id="IPR027417">
    <property type="entry name" value="P-loop_NTPase"/>
</dbReference>
<evidence type="ECO:0000259" key="14">
    <source>
        <dbReference type="PROSITE" id="PS51217"/>
    </source>
</evidence>
<evidence type="ECO:0000256" key="4">
    <source>
        <dbReference type="ARBA" id="ARBA00022806"/>
    </source>
</evidence>
<comment type="catalytic activity">
    <reaction evidence="10">
        <text>ATP + H2O = ADP + phosphate + H(+)</text>
        <dbReference type="Rhea" id="RHEA:13065"/>
        <dbReference type="ChEBI" id="CHEBI:15377"/>
        <dbReference type="ChEBI" id="CHEBI:15378"/>
        <dbReference type="ChEBI" id="CHEBI:30616"/>
        <dbReference type="ChEBI" id="CHEBI:43474"/>
        <dbReference type="ChEBI" id="CHEBI:456216"/>
        <dbReference type="EC" id="5.6.2.4"/>
    </reaction>
</comment>
<dbReference type="PANTHER" id="PTHR11070">
    <property type="entry name" value="UVRD / RECB / PCRA DNA HELICASE FAMILY MEMBER"/>
    <property type="match status" value="1"/>
</dbReference>
<protein>
    <recommendedName>
        <fullName evidence="9">DNA 3'-5' helicase</fullName>
        <ecNumber evidence="9">5.6.2.4</ecNumber>
    </recommendedName>
</protein>
<evidence type="ECO:0000256" key="2">
    <source>
        <dbReference type="ARBA" id="ARBA00022741"/>
    </source>
</evidence>
<evidence type="ECO:0000313" key="16">
    <source>
        <dbReference type="Proteomes" id="UP000717624"/>
    </source>
</evidence>
<dbReference type="CDD" id="cd18807">
    <property type="entry name" value="SF1_C_UvrD"/>
    <property type="match status" value="1"/>
</dbReference>
<dbReference type="InterPro" id="IPR013986">
    <property type="entry name" value="DExx_box_DNA_helicase_dom_sf"/>
</dbReference>
<dbReference type="GO" id="GO:0016787">
    <property type="term" value="F:hydrolase activity"/>
    <property type="evidence" value="ECO:0007669"/>
    <property type="project" value="UniProtKB-UniRule"/>
</dbReference>
<keyword evidence="16" id="KW-1185">Reference proteome</keyword>
<dbReference type="GO" id="GO:0003677">
    <property type="term" value="F:DNA binding"/>
    <property type="evidence" value="ECO:0007669"/>
    <property type="project" value="UniProtKB-KW"/>
</dbReference>
<dbReference type="InterPro" id="IPR000212">
    <property type="entry name" value="DNA_helicase_UvrD/REP"/>
</dbReference>
<keyword evidence="2 11" id="KW-0547">Nucleotide-binding</keyword>
<proteinExistence type="inferred from homology"/>
<dbReference type="AlphaFoldDB" id="A0A939BPV9"/>
<gene>
    <name evidence="15" type="ORF">JOD01_002552</name>
</gene>
<dbReference type="Pfam" id="PF00580">
    <property type="entry name" value="UvrD-helicase"/>
    <property type="match status" value="1"/>
</dbReference>
<dbReference type="RefSeq" id="WP_204518678.1">
    <property type="nucleotide sequence ID" value="NZ_BAABIN010000005.1"/>
</dbReference>
<accession>A0A939BPV9</accession>
<keyword evidence="7" id="KW-0413">Isomerase</keyword>
<evidence type="ECO:0000256" key="6">
    <source>
        <dbReference type="ARBA" id="ARBA00023125"/>
    </source>
</evidence>
<evidence type="ECO:0000256" key="12">
    <source>
        <dbReference type="SAM" id="MobiDB-lite"/>
    </source>
</evidence>
<evidence type="ECO:0000256" key="7">
    <source>
        <dbReference type="ARBA" id="ARBA00023235"/>
    </source>
</evidence>
<dbReference type="GO" id="GO:0033202">
    <property type="term" value="C:DNA helicase complex"/>
    <property type="evidence" value="ECO:0007669"/>
    <property type="project" value="TreeGrafter"/>
</dbReference>
<dbReference type="GO" id="GO:0043138">
    <property type="term" value="F:3'-5' DNA helicase activity"/>
    <property type="evidence" value="ECO:0007669"/>
    <property type="project" value="UniProtKB-EC"/>
</dbReference>
<dbReference type="Gene3D" id="3.40.50.300">
    <property type="entry name" value="P-loop containing nucleotide triphosphate hydrolases"/>
    <property type="match status" value="2"/>
</dbReference>
<evidence type="ECO:0000256" key="9">
    <source>
        <dbReference type="ARBA" id="ARBA00034808"/>
    </source>
</evidence>
<feature type="domain" description="UvrD-like helicase C-terminal" evidence="14">
    <location>
        <begin position="427"/>
        <end position="696"/>
    </location>
</feature>
<dbReference type="EC" id="5.6.2.4" evidence="9"/>
<dbReference type="PROSITE" id="PS51198">
    <property type="entry name" value="UVRD_HELICASE_ATP_BIND"/>
    <property type="match status" value="1"/>
</dbReference>